<sequence>MTGARAIGSRHRLNPLASLAELSGVVEVLAVVAHPDDESFGLGGILAALVLAGVKVRLLCLTAGEASTIGAGSDLAARRRIELGEAAERLGIATSHLESLPDGGLSDLPAAQLPAMVAAHLAAADAVAVFEPGGVTGHPDHCAASRAAGLVADQHGLITLEWGLAQSVADSLRLQFGAPFLGFEAVGNWPVEIVVDRELQRSAIACHRSQEPDNPVLQRRLDLESDRELIRVRSAPYDARLRHFVERAAPLARPAASRTERMALLRLLVGFAAGATWPEALWDGESSSERVLWDASGEWTLRSQLTTGDRPLPGQVTHCSWGAVATVAGVE</sequence>
<feature type="non-terminal residue" evidence="1">
    <location>
        <position position="331"/>
    </location>
</feature>
<reference evidence="1" key="2">
    <citation type="journal article" date="2014" name="ISME J.">
        <title>Microbial stratification in low pH oxic and suboxic macroscopic growths along an acid mine drainage.</title>
        <authorList>
            <person name="Mendez-Garcia C."/>
            <person name="Mesa V."/>
            <person name="Sprenger R.R."/>
            <person name="Richter M."/>
            <person name="Diez M.S."/>
            <person name="Solano J."/>
            <person name="Bargiela R."/>
            <person name="Golyshina O.V."/>
            <person name="Manteca A."/>
            <person name="Ramos J.L."/>
            <person name="Gallego J.R."/>
            <person name="Llorente I."/>
            <person name="Martins Dos Santos V.A."/>
            <person name="Jensen O.N."/>
            <person name="Pelaez A.I."/>
            <person name="Sanchez J."/>
            <person name="Ferrer M."/>
        </authorList>
    </citation>
    <scope>NUCLEOTIDE SEQUENCE</scope>
</reference>
<dbReference type="InterPro" id="IPR003737">
    <property type="entry name" value="GlcNAc_PI_deacetylase-related"/>
</dbReference>
<gene>
    <name evidence="1" type="ORF">B1A_14261</name>
</gene>
<organism evidence="1">
    <name type="scientific">mine drainage metagenome</name>
    <dbReference type="NCBI Taxonomy" id="410659"/>
    <lineage>
        <taxon>unclassified sequences</taxon>
        <taxon>metagenomes</taxon>
        <taxon>ecological metagenomes</taxon>
    </lineage>
</organism>
<protein>
    <submittedName>
        <fullName evidence="1">N-acetylglucosaminyl phosphatidylinositol deacetylase</fullName>
        <ecNumber evidence="1">3.5.1.89</ecNumber>
    </submittedName>
</protein>
<evidence type="ECO:0000313" key="1">
    <source>
        <dbReference type="EMBL" id="EQD47953.1"/>
    </source>
</evidence>
<dbReference type="PANTHER" id="PTHR12993:SF11">
    <property type="entry name" value="N-ACETYLGLUCOSAMINYL-PHOSPHATIDYLINOSITOL DE-N-ACETYLASE"/>
    <property type="match status" value="1"/>
</dbReference>
<proteinExistence type="predicted"/>
<dbReference type="AlphaFoldDB" id="T0ZTC8"/>
<name>T0ZTC8_9ZZZZ</name>
<dbReference type="GO" id="GO:0000225">
    <property type="term" value="F:N-acetylglucosaminylphosphatidylinositol deacetylase activity"/>
    <property type="evidence" value="ECO:0007669"/>
    <property type="project" value="UniProtKB-EC"/>
</dbReference>
<dbReference type="EMBL" id="AUZX01010465">
    <property type="protein sequence ID" value="EQD47953.1"/>
    <property type="molecule type" value="Genomic_DNA"/>
</dbReference>
<dbReference type="InterPro" id="IPR024078">
    <property type="entry name" value="LmbE-like_dom_sf"/>
</dbReference>
<keyword evidence="1" id="KW-0378">Hydrolase</keyword>
<comment type="caution">
    <text evidence="1">The sequence shown here is derived from an EMBL/GenBank/DDBJ whole genome shotgun (WGS) entry which is preliminary data.</text>
</comment>
<reference evidence="1" key="1">
    <citation type="submission" date="2013-08" db="EMBL/GenBank/DDBJ databases">
        <authorList>
            <person name="Mendez C."/>
            <person name="Richter M."/>
            <person name="Ferrer M."/>
            <person name="Sanchez J."/>
        </authorList>
    </citation>
    <scope>NUCLEOTIDE SEQUENCE</scope>
</reference>
<dbReference type="PANTHER" id="PTHR12993">
    <property type="entry name" value="N-ACETYLGLUCOSAMINYL-PHOSPHATIDYLINOSITOL DE-N-ACETYLASE-RELATED"/>
    <property type="match status" value="1"/>
</dbReference>
<dbReference type="Pfam" id="PF02585">
    <property type="entry name" value="PIG-L"/>
    <property type="match status" value="1"/>
</dbReference>
<dbReference type="Gene3D" id="3.40.50.10320">
    <property type="entry name" value="LmbE-like"/>
    <property type="match status" value="1"/>
</dbReference>
<dbReference type="SUPFAM" id="SSF102588">
    <property type="entry name" value="LmbE-like"/>
    <property type="match status" value="1"/>
</dbReference>
<accession>T0ZTC8</accession>
<dbReference type="EC" id="3.5.1.89" evidence="1"/>